<name>A0A6J5N4H5_9CAUD</name>
<reference evidence="1" key="1">
    <citation type="submission" date="2020-04" db="EMBL/GenBank/DDBJ databases">
        <authorList>
            <person name="Chiriac C."/>
            <person name="Salcher M."/>
            <person name="Ghai R."/>
            <person name="Kavagutti S V."/>
        </authorList>
    </citation>
    <scope>NUCLEOTIDE SEQUENCE</scope>
</reference>
<sequence length="186" mass="21663">MSKVDLATIPINDLLQEVRQRDIHDFDMDGIVDTEDVMSHSLCVKYAEEYMRKRADVVLPEFFCHNSELPDVIAFTARESTVIECKVSRSDFLRDKNKPFRINTNQGMGDYRFYCAPQGLIKAEELPYGWGLIEILPSGKIRKSRDSYGNHKKNIDAEHYLLFYYARRAYYAGVHKTILEYRGYDG</sequence>
<accession>A0A6J5N4H5</accession>
<protein>
    <submittedName>
        <fullName evidence="1">Uncharacterized protein</fullName>
    </submittedName>
</protein>
<gene>
    <name evidence="1" type="ORF">UFOVP585_59</name>
</gene>
<evidence type="ECO:0000313" key="1">
    <source>
        <dbReference type="EMBL" id="CAB4152186.1"/>
    </source>
</evidence>
<dbReference type="EMBL" id="LR796562">
    <property type="protein sequence ID" value="CAB4152186.1"/>
    <property type="molecule type" value="Genomic_DNA"/>
</dbReference>
<organism evidence="1">
    <name type="scientific">uncultured Caudovirales phage</name>
    <dbReference type="NCBI Taxonomy" id="2100421"/>
    <lineage>
        <taxon>Viruses</taxon>
        <taxon>Duplodnaviria</taxon>
        <taxon>Heunggongvirae</taxon>
        <taxon>Uroviricota</taxon>
        <taxon>Caudoviricetes</taxon>
        <taxon>Peduoviridae</taxon>
        <taxon>Maltschvirus</taxon>
        <taxon>Maltschvirus maltsch</taxon>
    </lineage>
</organism>
<proteinExistence type="predicted"/>